<evidence type="ECO:0000256" key="1">
    <source>
        <dbReference type="SAM" id="MobiDB-lite"/>
    </source>
</evidence>
<dbReference type="GO" id="GO:0006955">
    <property type="term" value="P:immune response"/>
    <property type="evidence" value="ECO:0007669"/>
    <property type="project" value="TreeGrafter"/>
</dbReference>
<protein>
    <submittedName>
        <fullName evidence="3">Interferon-induced protein 44-like</fullName>
    </submittedName>
</protein>
<dbReference type="PANTHER" id="PTHR14241:SF1">
    <property type="entry name" value="INTERFERON-INDUCED PROTEIN 44-RELATED"/>
    <property type="match status" value="1"/>
</dbReference>
<dbReference type="InterPro" id="IPR027417">
    <property type="entry name" value="P-loop_NTPase"/>
</dbReference>
<dbReference type="AlphaFoldDB" id="A0A9W2XLU2"/>
<gene>
    <name evidence="3" type="primary">LOC114850017</name>
</gene>
<accession>A0A9W2XLU2</accession>
<reference evidence="3" key="1">
    <citation type="submission" date="2025-08" db="UniProtKB">
        <authorList>
            <consortium name="RefSeq"/>
        </authorList>
    </citation>
    <scope>IDENTIFICATION</scope>
</reference>
<feature type="region of interest" description="Disordered" evidence="1">
    <location>
        <begin position="1"/>
        <end position="21"/>
    </location>
</feature>
<dbReference type="Gene3D" id="3.40.50.300">
    <property type="entry name" value="P-loop containing nucleotide triphosphate hydrolases"/>
    <property type="match status" value="1"/>
</dbReference>
<proteinExistence type="predicted"/>
<dbReference type="PANTHER" id="PTHR14241">
    <property type="entry name" value="INTERFERON-INDUCED PROTEIN 44"/>
    <property type="match status" value="1"/>
</dbReference>
<evidence type="ECO:0000313" key="2">
    <source>
        <dbReference type="Proteomes" id="UP000515150"/>
    </source>
</evidence>
<dbReference type="SUPFAM" id="SSF52540">
    <property type="entry name" value="P-loop containing nucleoside triphosphate hydrolases"/>
    <property type="match status" value="1"/>
</dbReference>
<dbReference type="KEGG" id="bspl:114850017"/>
<name>A0A9W2XLU2_BETSP</name>
<sequence>MLSWMLGKQVGSSEPPPPPPLFEEPWRKIKWTERPAALQYVNNYTPFAEAQQLRILLHGAAGSGKSSFIDSVQSTLRGRMCVEALVDNHSEYCFTKQVRGLQNLQDPARTSRRLLPFRLQRRHGPQRRHIKLCLRGRVKDSYRFNPESKLCQGDRFHNEAPADNDKVHVLVCVIAANTPPSLSDAVKRKIRDIRLEASGLGIPQVAVLTKVDEACPEVQRDLRNVYRSRRLKKKMEQLSADSGIPMNCIFPVKNYHEEIDLSDDMDALILSVLTSIIHFGDDCINRAATNAAAQR</sequence>
<keyword evidence="2" id="KW-1185">Reference proteome</keyword>
<dbReference type="GeneID" id="114850017"/>
<dbReference type="OrthoDB" id="25620at2759"/>
<organism evidence="2 3">
    <name type="scientific">Betta splendens</name>
    <name type="common">Siamese fighting fish</name>
    <dbReference type="NCBI Taxonomy" id="158456"/>
    <lineage>
        <taxon>Eukaryota</taxon>
        <taxon>Metazoa</taxon>
        <taxon>Chordata</taxon>
        <taxon>Craniata</taxon>
        <taxon>Vertebrata</taxon>
        <taxon>Euteleostomi</taxon>
        <taxon>Actinopterygii</taxon>
        <taxon>Neopterygii</taxon>
        <taxon>Teleostei</taxon>
        <taxon>Neoteleostei</taxon>
        <taxon>Acanthomorphata</taxon>
        <taxon>Anabantaria</taxon>
        <taxon>Anabantiformes</taxon>
        <taxon>Anabantoidei</taxon>
        <taxon>Osphronemidae</taxon>
        <taxon>Betta</taxon>
    </lineage>
</organism>
<dbReference type="RefSeq" id="XP_055362622.1">
    <property type="nucleotide sequence ID" value="XM_055506647.1"/>
</dbReference>
<dbReference type="Proteomes" id="UP000515150">
    <property type="component" value="Chromosome 24"/>
</dbReference>
<evidence type="ECO:0000313" key="3">
    <source>
        <dbReference type="RefSeq" id="XP_055362622.1"/>
    </source>
</evidence>